<evidence type="ECO:0000256" key="14">
    <source>
        <dbReference type="PROSITE-ProRule" id="PRU10141"/>
    </source>
</evidence>
<evidence type="ECO:0000256" key="12">
    <source>
        <dbReference type="ARBA" id="ARBA00047899"/>
    </source>
</evidence>
<dbReference type="PROSITE" id="PS00108">
    <property type="entry name" value="PROTEIN_KINASE_ST"/>
    <property type="match status" value="1"/>
</dbReference>
<protein>
    <recommendedName>
        <fullName evidence="2">non-specific serine/threonine protein kinase</fullName>
        <ecNumber evidence="2">2.7.11.1</ecNumber>
    </recommendedName>
</protein>
<dbReference type="FunFam" id="3.30.200.20:FF:000315">
    <property type="entry name" value="Calcium-dependent protein kinase 3"/>
    <property type="match status" value="1"/>
</dbReference>
<proteinExistence type="inferred from homology"/>
<comment type="catalytic activity">
    <reaction evidence="13">
        <text>L-seryl-[protein] + ATP = O-phospho-L-seryl-[protein] + ADP + H(+)</text>
        <dbReference type="Rhea" id="RHEA:17989"/>
        <dbReference type="Rhea" id="RHEA-COMP:9863"/>
        <dbReference type="Rhea" id="RHEA-COMP:11604"/>
        <dbReference type="ChEBI" id="CHEBI:15378"/>
        <dbReference type="ChEBI" id="CHEBI:29999"/>
        <dbReference type="ChEBI" id="CHEBI:30616"/>
        <dbReference type="ChEBI" id="CHEBI:83421"/>
        <dbReference type="ChEBI" id="CHEBI:456216"/>
        <dbReference type="EC" id="2.7.11.1"/>
    </reaction>
</comment>
<dbReference type="PROSITE" id="PS00107">
    <property type="entry name" value="PROTEIN_KINASE_ATP"/>
    <property type="match status" value="1"/>
</dbReference>
<dbReference type="PROSITE" id="PS50011">
    <property type="entry name" value="PROTEIN_KINASE_DOM"/>
    <property type="match status" value="1"/>
</dbReference>
<dbReference type="EC" id="2.7.11.1" evidence="2"/>
<comment type="caution">
    <text evidence="17">The sequence shown here is derived from an EMBL/GenBank/DDBJ whole genome shotgun (WGS) entry which is preliminary data.</text>
</comment>
<dbReference type="PIRSF" id="PIRSF000654">
    <property type="entry name" value="Integrin-linked_kinase"/>
    <property type="match status" value="1"/>
</dbReference>
<dbReference type="Pfam" id="PF00069">
    <property type="entry name" value="Pkinase"/>
    <property type="match status" value="1"/>
</dbReference>
<evidence type="ECO:0000256" key="13">
    <source>
        <dbReference type="ARBA" id="ARBA00048679"/>
    </source>
</evidence>
<evidence type="ECO:0000256" key="10">
    <source>
        <dbReference type="ARBA" id="ARBA00022840"/>
    </source>
</evidence>
<keyword evidence="18" id="KW-1185">Reference proteome</keyword>
<evidence type="ECO:0000256" key="3">
    <source>
        <dbReference type="ARBA" id="ARBA00022527"/>
    </source>
</evidence>
<dbReference type="AlphaFoldDB" id="A0A8S1LVS6"/>
<evidence type="ECO:0000313" key="18">
    <source>
        <dbReference type="Proteomes" id="UP000688137"/>
    </source>
</evidence>
<dbReference type="InterPro" id="IPR000719">
    <property type="entry name" value="Prot_kinase_dom"/>
</dbReference>
<keyword evidence="10 14" id="KW-0067">ATP-binding</keyword>
<dbReference type="GO" id="GO:0004674">
    <property type="term" value="F:protein serine/threonine kinase activity"/>
    <property type="evidence" value="ECO:0007669"/>
    <property type="project" value="UniProtKB-KW"/>
</dbReference>
<evidence type="ECO:0000313" key="17">
    <source>
        <dbReference type="EMBL" id="CAD8069693.1"/>
    </source>
</evidence>
<dbReference type="InterPro" id="IPR017441">
    <property type="entry name" value="Protein_kinase_ATP_BS"/>
</dbReference>
<evidence type="ECO:0000256" key="8">
    <source>
        <dbReference type="ARBA" id="ARBA00022777"/>
    </source>
</evidence>
<organism evidence="17 18">
    <name type="scientific">Paramecium primaurelia</name>
    <dbReference type="NCBI Taxonomy" id="5886"/>
    <lineage>
        <taxon>Eukaryota</taxon>
        <taxon>Sar</taxon>
        <taxon>Alveolata</taxon>
        <taxon>Ciliophora</taxon>
        <taxon>Intramacronucleata</taxon>
        <taxon>Oligohymenophorea</taxon>
        <taxon>Peniculida</taxon>
        <taxon>Parameciidae</taxon>
        <taxon>Paramecium</taxon>
    </lineage>
</organism>
<comment type="catalytic activity">
    <reaction evidence="12">
        <text>L-threonyl-[protein] + ATP = O-phospho-L-threonyl-[protein] + ADP + H(+)</text>
        <dbReference type="Rhea" id="RHEA:46608"/>
        <dbReference type="Rhea" id="RHEA-COMP:11060"/>
        <dbReference type="Rhea" id="RHEA-COMP:11605"/>
        <dbReference type="ChEBI" id="CHEBI:15378"/>
        <dbReference type="ChEBI" id="CHEBI:30013"/>
        <dbReference type="ChEBI" id="CHEBI:30616"/>
        <dbReference type="ChEBI" id="CHEBI:61977"/>
        <dbReference type="ChEBI" id="CHEBI:456216"/>
        <dbReference type="EC" id="2.7.11.1"/>
    </reaction>
</comment>
<dbReference type="EMBL" id="CAJJDM010000044">
    <property type="protein sequence ID" value="CAD8069693.1"/>
    <property type="molecule type" value="Genomic_DNA"/>
</dbReference>
<evidence type="ECO:0000259" key="16">
    <source>
        <dbReference type="PROSITE" id="PS50011"/>
    </source>
</evidence>
<gene>
    <name evidence="17" type="ORF">PPRIM_AZ9-3.1.T0440163</name>
</gene>
<dbReference type="GO" id="GO:0046872">
    <property type="term" value="F:metal ion binding"/>
    <property type="evidence" value="ECO:0007669"/>
    <property type="project" value="UniProtKB-KW"/>
</dbReference>
<evidence type="ECO:0000256" key="4">
    <source>
        <dbReference type="ARBA" id="ARBA00022679"/>
    </source>
</evidence>
<dbReference type="CDD" id="cd05117">
    <property type="entry name" value="STKc_CAMK"/>
    <property type="match status" value="1"/>
</dbReference>
<dbReference type="OMA" id="HDWFESR"/>
<evidence type="ECO:0000256" key="9">
    <source>
        <dbReference type="ARBA" id="ARBA00022837"/>
    </source>
</evidence>
<feature type="domain" description="Protein kinase" evidence="16">
    <location>
        <begin position="14"/>
        <end position="270"/>
    </location>
</feature>
<keyword evidence="3 15" id="KW-0723">Serine/threonine-protein kinase</keyword>
<dbReference type="FunFam" id="1.10.510.10:FF:000945">
    <property type="entry name" value="Uncharacterized protein"/>
    <property type="match status" value="1"/>
</dbReference>
<sequence length="320" mass="36625">MDSIYKTANIKDFYKLDKILGEGSYAIVRKAIRKSDNIEVAVKIIDKVSLESDDHLAIQSEVEIMSQIDHPNIVKVLEVFDDKQKLYIVLELMTGGELFDRIVEKELYNEKEAADVIRPVVDAIRYCHSMGVVHRDLKPENILYTTPDPDATVKISDFGVAKVISDELMLTACGTPGYVAPEILTGVGYDMAVDYWSIGVILYVLLCGYPPFYEESNEKLFEQIKSGKIDFSGEQWEKISKEAKDLIEKLLKVDPKQRYKADQICKHPWITGEKALTKDLSDVTEKLRELNARRKLRRAQLMVLATTKLQRRIQQHQQKN</sequence>
<keyword evidence="5" id="KW-0479">Metal-binding</keyword>
<feature type="binding site" evidence="14">
    <location>
        <position position="43"/>
    </location>
    <ligand>
        <name>ATP</name>
        <dbReference type="ChEBI" id="CHEBI:30616"/>
    </ligand>
</feature>
<evidence type="ECO:0000256" key="5">
    <source>
        <dbReference type="ARBA" id="ARBA00022723"/>
    </source>
</evidence>
<name>A0A8S1LVS6_PARPR</name>
<dbReference type="GO" id="GO:0005524">
    <property type="term" value="F:ATP binding"/>
    <property type="evidence" value="ECO:0007669"/>
    <property type="project" value="UniProtKB-UniRule"/>
</dbReference>
<accession>A0A8S1LVS6</accession>
<evidence type="ECO:0000256" key="1">
    <source>
        <dbReference type="ARBA" id="ARBA00001946"/>
    </source>
</evidence>
<dbReference type="PANTHER" id="PTHR24347">
    <property type="entry name" value="SERINE/THREONINE-PROTEIN KINASE"/>
    <property type="match status" value="1"/>
</dbReference>
<dbReference type="SMART" id="SM00220">
    <property type="entry name" value="S_TKc"/>
    <property type="match status" value="1"/>
</dbReference>
<keyword evidence="4" id="KW-0808">Transferase</keyword>
<evidence type="ECO:0000256" key="7">
    <source>
        <dbReference type="ARBA" id="ARBA00022741"/>
    </source>
</evidence>
<keyword evidence="9" id="KW-0106">Calcium</keyword>
<evidence type="ECO:0000256" key="15">
    <source>
        <dbReference type="RuleBase" id="RU000304"/>
    </source>
</evidence>
<reference evidence="17" key="1">
    <citation type="submission" date="2021-01" db="EMBL/GenBank/DDBJ databases">
        <authorList>
            <consortium name="Genoscope - CEA"/>
            <person name="William W."/>
        </authorList>
    </citation>
    <scope>NUCLEOTIDE SEQUENCE</scope>
</reference>
<dbReference type="InterPro" id="IPR008271">
    <property type="entry name" value="Ser/Thr_kinase_AS"/>
</dbReference>
<keyword evidence="7 14" id="KW-0547">Nucleotide-binding</keyword>
<evidence type="ECO:0000256" key="2">
    <source>
        <dbReference type="ARBA" id="ARBA00012513"/>
    </source>
</evidence>
<comment type="cofactor">
    <cofactor evidence="1">
        <name>Mg(2+)</name>
        <dbReference type="ChEBI" id="CHEBI:18420"/>
    </cofactor>
</comment>
<keyword evidence="8" id="KW-0418">Kinase</keyword>
<evidence type="ECO:0000256" key="11">
    <source>
        <dbReference type="ARBA" id="ARBA00024334"/>
    </source>
</evidence>
<dbReference type="Proteomes" id="UP000688137">
    <property type="component" value="Unassembled WGS sequence"/>
</dbReference>
<evidence type="ECO:0000256" key="6">
    <source>
        <dbReference type="ARBA" id="ARBA00022737"/>
    </source>
</evidence>
<keyword evidence="6" id="KW-0677">Repeat</keyword>
<comment type="similarity">
    <text evidence="11">Belongs to the protein kinase superfamily. Ser/Thr protein kinase family. CDPK subfamily.</text>
</comment>